<dbReference type="EMBL" id="JAUFRC010000003">
    <property type="protein sequence ID" value="MDN3713940.1"/>
    <property type="molecule type" value="Genomic_DNA"/>
</dbReference>
<keyword evidence="1" id="KW-0812">Transmembrane</keyword>
<name>A0ABT8DC14_9RHOB</name>
<proteinExistence type="predicted"/>
<evidence type="ECO:0008006" key="5">
    <source>
        <dbReference type="Google" id="ProtNLM"/>
    </source>
</evidence>
<dbReference type="RefSeq" id="WP_377787747.1">
    <property type="nucleotide sequence ID" value="NZ_JBHUOC010000002.1"/>
</dbReference>
<dbReference type="InterPro" id="IPR036259">
    <property type="entry name" value="MFS_trans_sf"/>
</dbReference>
<dbReference type="SUPFAM" id="SSF103473">
    <property type="entry name" value="MFS general substrate transporter"/>
    <property type="match status" value="1"/>
</dbReference>
<keyword evidence="1" id="KW-0472">Membrane</keyword>
<gene>
    <name evidence="2" type="ORF">QWZ10_23075</name>
    <name evidence="3" type="ORF">QWZ10_24905</name>
</gene>
<organism evidence="3 4">
    <name type="scientific">Paracoccus cavernae</name>
    <dbReference type="NCBI Taxonomy" id="1571207"/>
    <lineage>
        <taxon>Bacteria</taxon>
        <taxon>Pseudomonadati</taxon>
        <taxon>Pseudomonadota</taxon>
        <taxon>Alphaproteobacteria</taxon>
        <taxon>Rhodobacterales</taxon>
        <taxon>Paracoccaceae</taxon>
        <taxon>Paracoccus</taxon>
    </lineage>
</organism>
<accession>A0ABT8DC14</accession>
<comment type="caution">
    <text evidence="3">The sequence shown here is derived from an EMBL/GenBank/DDBJ whole genome shotgun (WGS) entry which is preliminary data.</text>
</comment>
<keyword evidence="1" id="KW-1133">Transmembrane helix</keyword>
<feature type="transmembrane region" description="Helical" evidence="1">
    <location>
        <begin position="26"/>
        <end position="45"/>
    </location>
</feature>
<evidence type="ECO:0000313" key="4">
    <source>
        <dbReference type="Proteomes" id="UP001243846"/>
    </source>
</evidence>
<dbReference type="EMBL" id="JAUFRC010000003">
    <property type="protein sequence ID" value="MDN3714230.1"/>
    <property type="molecule type" value="Genomic_DNA"/>
</dbReference>
<reference evidence="3" key="1">
    <citation type="journal article" date="2014" name="Int. J. Syst. Evol. Microbiol.">
        <title>Complete genome of a new Firmicutes species belonging to the dominant human colonic microbiota ('Ruminococcus bicirculans') reveals two chromosomes and a selective capacity to utilize plant glucans.</title>
        <authorList>
            <consortium name="NISC Comparative Sequencing Program"/>
            <person name="Wegmann U."/>
            <person name="Louis P."/>
            <person name="Goesmann A."/>
            <person name="Henrissat B."/>
            <person name="Duncan S.H."/>
            <person name="Flint H.J."/>
        </authorList>
    </citation>
    <scope>NUCLEOTIDE SEQUENCE</scope>
    <source>
        <strain evidence="3">CECT 8482</strain>
    </source>
</reference>
<keyword evidence="4" id="KW-1185">Reference proteome</keyword>
<sequence length="93" mass="10515">MMVTGVAMFLTAPIAGRLVQSVDLRLVMGVGFALFALSAWMMTGLTDDWDYWEIFLPQVLRGSRSCCAWCRFRISRWGCCRPSRSRTPRGCST</sequence>
<protein>
    <recommendedName>
        <fullName evidence="5">Major facilitator superfamily (MFS) profile domain-containing protein</fullName>
    </recommendedName>
</protein>
<reference evidence="3" key="3">
    <citation type="submission" date="2023-06" db="EMBL/GenBank/DDBJ databases">
        <authorList>
            <person name="Lucena T."/>
            <person name="Sun Q."/>
        </authorList>
    </citation>
    <scope>NUCLEOTIDE SEQUENCE</scope>
    <source>
        <strain evidence="3">CECT 8482</strain>
    </source>
</reference>
<dbReference type="Proteomes" id="UP001243846">
    <property type="component" value="Unassembled WGS sequence"/>
</dbReference>
<evidence type="ECO:0000313" key="3">
    <source>
        <dbReference type="EMBL" id="MDN3714230.1"/>
    </source>
</evidence>
<evidence type="ECO:0000256" key="1">
    <source>
        <dbReference type="SAM" id="Phobius"/>
    </source>
</evidence>
<reference evidence="4" key="2">
    <citation type="journal article" date="2019" name="Int. J. Syst. Evol. Microbiol.">
        <title>The Global Catalogue of Microorganisms (GCM) 10K type strain sequencing project: providing services to taxonomists for standard genome sequencing and annotation.</title>
        <authorList>
            <consortium name="The Broad Institute Genomics Platform"/>
            <consortium name="The Broad Institute Genome Sequencing Center for Infectious Disease"/>
            <person name="Wu L."/>
            <person name="Ma J."/>
        </authorList>
    </citation>
    <scope>NUCLEOTIDE SEQUENCE [LARGE SCALE GENOMIC DNA]</scope>
    <source>
        <strain evidence="4">CECT 8482</strain>
    </source>
</reference>
<evidence type="ECO:0000313" key="2">
    <source>
        <dbReference type="EMBL" id="MDN3713940.1"/>
    </source>
</evidence>